<evidence type="ECO:0000256" key="2">
    <source>
        <dbReference type="ARBA" id="ARBA00009259"/>
    </source>
</evidence>
<dbReference type="eggNOG" id="ENOG502SDRB">
    <property type="taxonomic scope" value="Eukaryota"/>
</dbReference>
<dbReference type="AlphaFoldDB" id="A0A177WCC6"/>
<evidence type="ECO:0000256" key="5">
    <source>
        <dbReference type="ARBA" id="ARBA00023159"/>
    </source>
</evidence>
<comment type="subcellular location">
    <subcellularLocation>
        <location evidence="1">Nucleus</location>
    </subcellularLocation>
</comment>
<keyword evidence="7" id="KW-0539">Nucleus</keyword>
<gene>
    <name evidence="10" type="ORF">BDEG_21473</name>
</gene>
<dbReference type="InterPro" id="IPR013942">
    <property type="entry name" value="Mediator_Med19_fun"/>
</dbReference>
<organism evidence="10 11">
    <name type="scientific">Batrachochytrium dendrobatidis (strain JEL423)</name>
    <dbReference type="NCBI Taxonomy" id="403673"/>
    <lineage>
        <taxon>Eukaryota</taxon>
        <taxon>Fungi</taxon>
        <taxon>Fungi incertae sedis</taxon>
        <taxon>Chytridiomycota</taxon>
        <taxon>Chytridiomycota incertae sedis</taxon>
        <taxon>Chytridiomycetes</taxon>
        <taxon>Rhizophydiales</taxon>
        <taxon>Rhizophydiales incertae sedis</taxon>
        <taxon>Batrachochytrium</taxon>
    </lineage>
</organism>
<evidence type="ECO:0000256" key="7">
    <source>
        <dbReference type="ARBA" id="ARBA00023242"/>
    </source>
</evidence>
<keyword evidence="5" id="KW-0010">Activator</keyword>
<feature type="region of interest" description="Disordered" evidence="9">
    <location>
        <begin position="72"/>
        <end position="103"/>
    </location>
</feature>
<keyword evidence="4" id="KW-0805">Transcription regulation</keyword>
<dbReference type="VEuPathDB" id="FungiDB:BDEG_21473"/>
<protein>
    <recommendedName>
        <fullName evidence="3">Mediator of RNA polymerase II transcription subunit 19</fullName>
    </recommendedName>
    <alternativeName>
        <fullName evidence="8">Mediator complex subunit 19</fullName>
    </alternativeName>
</protein>
<dbReference type="PANTHER" id="PTHR28270">
    <property type="entry name" value="MEDIATOR OF RNA POLYMERASE II TRANSCRIPTION SUBUNIT 19"/>
    <property type="match status" value="1"/>
</dbReference>
<reference evidence="10 11" key="2">
    <citation type="submission" date="2016-05" db="EMBL/GenBank/DDBJ databases">
        <title>Lineage-specific infection strategies underlie the spectrum of fungal disease in amphibians.</title>
        <authorList>
            <person name="Cuomo C.A."/>
            <person name="Farrer R.A."/>
            <person name="James T."/>
            <person name="Longcore J."/>
            <person name="Birren B."/>
        </authorList>
    </citation>
    <scope>NUCLEOTIDE SEQUENCE [LARGE SCALE GENOMIC DNA]</scope>
    <source>
        <strain evidence="10 11">JEL423</strain>
    </source>
</reference>
<name>A0A177WCC6_BATDL</name>
<dbReference type="GO" id="GO:0070847">
    <property type="term" value="C:core mediator complex"/>
    <property type="evidence" value="ECO:0007669"/>
    <property type="project" value="TreeGrafter"/>
</dbReference>
<dbReference type="PANTHER" id="PTHR28270:SF1">
    <property type="entry name" value="MEDIATOR OF RNA POLYMERASE II TRANSCRIPTION SUBUNIT 19"/>
    <property type="match status" value="1"/>
</dbReference>
<evidence type="ECO:0000256" key="9">
    <source>
        <dbReference type="SAM" id="MobiDB-lite"/>
    </source>
</evidence>
<keyword evidence="6" id="KW-0804">Transcription</keyword>
<dbReference type="Proteomes" id="UP000077115">
    <property type="component" value="Unassembled WGS sequence"/>
</dbReference>
<evidence type="ECO:0000256" key="8">
    <source>
        <dbReference type="ARBA" id="ARBA00032018"/>
    </source>
</evidence>
<evidence type="ECO:0000313" key="11">
    <source>
        <dbReference type="Proteomes" id="UP000077115"/>
    </source>
</evidence>
<evidence type="ECO:0000256" key="1">
    <source>
        <dbReference type="ARBA" id="ARBA00004123"/>
    </source>
</evidence>
<accession>A0A177WCC6</accession>
<evidence type="ECO:0000256" key="3">
    <source>
        <dbReference type="ARBA" id="ARBA00019615"/>
    </source>
</evidence>
<comment type="similarity">
    <text evidence="2">Belongs to the Mediator complex subunit 19 family.</text>
</comment>
<sequence length="222" mass="23366">MDSSYTSYIADLPGNPDLSPDSGLRDLLFGPQMNVSIQPMPFDKDTLNAAFSLVPGLIPGFEGLFFGLDNSIPPDEKSESKLNSPEHSSPTNHTTVLPAASKPNLMPEVSGVASSSVRLTLMPSNLKATSSATTAFTTPAKSLTSPITPSTQPTSRPPLKLNLTHTAASIAPTTAASAVAPLSANTSATPKLVIRLDMRPENAIGSEIKKKVRTLLHMIECT</sequence>
<evidence type="ECO:0000256" key="4">
    <source>
        <dbReference type="ARBA" id="ARBA00023015"/>
    </source>
</evidence>
<dbReference type="STRING" id="403673.A0A177WCC6"/>
<evidence type="ECO:0000313" key="10">
    <source>
        <dbReference type="EMBL" id="OAJ37456.1"/>
    </source>
</evidence>
<proteinExistence type="inferred from homology"/>
<feature type="compositionally biased region" description="Polar residues" evidence="9">
    <location>
        <begin position="81"/>
        <end position="95"/>
    </location>
</feature>
<evidence type="ECO:0000256" key="6">
    <source>
        <dbReference type="ARBA" id="ARBA00023163"/>
    </source>
</evidence>
<reference evidence="10 11" key="1">
    <citation type="submission" date="2006-10" db="EMBL/GenBank/DDBJ databases">
        <title>The Genome Sequence of Batrachochytrium dendrobatidis JEL423.</title>
        <authorList>
            <consortium name="The Broad Institute Genome Sequencing Platform"/>
            <person name="Birren B."/>
            <person name="Lander E."/>
            <person name="Galagan J."/>
            <person name="Cuomo C."/>
            <person name="Devon K."/>
            <person name="Jaffe D."/>
            <person name="Butler J."/>
            <person name="Alvarez P."/>
            <person name="Gnerre S."/>
            <person name="Grabherr M."/>
            <person name="Kleber M."/>
            <person name="Mauceli E."/>
            <person name="Brockman W."/>
            <person name="Young S."/>
            <person name="LaButti K."/>
            <person name="Sykes S."/>
            <person name="DeCaprio D."/>
            <person name="Crawford M."/>
            <person name="Koehrsen M."/>
            <person name="Engels R."/>
            <person name="Montgomery P."/>
            <person name="Pearson M."/>
            <person name="Howarth C."/>
            <person name="Larson L."/>
            <person name="White J."/>
            <person name="O'Leary S."/>
            <person name="Kodira C."/>
            <person name="Zeng Q."/>
            <person name="Yandava C."/>
            <person name="Alvarado L."/>
            <person name="Longcore J."/>
            <person name="James T."/>
        </authorList>
    </citation>
    <scope>NUCLEOTIDE SEQUENCE [LARGE SCALE GENOMIC DNA]</scope>
    <source>
        <strain evidence="10 11">JEL423</strain>
    </source>
</reference>
<dbReference type="OrthoDB" id="2160599at2759"/>
<dbReference type="GO" id="GO:0006357">
    <property type="term" value="P:regulation of transcription by RNA polymerase II"/>
    <property type="evidence" value="ECO:0007669"/>
    <property type="project" value="InterPro"/>
</dbReference>
<dbReference type="GO" id="GO:0003712">
    <property type="term" value="F:transcription coregulator activity"/>
    <property type="evidence" value="ECO:0007669"/>
    <property type="project" value="InterPro"/>
</dbReference>
<dbReference type="EMBL" id="DS022300">
    <property type="protein sequence ID" value="OAJ37456.1"/>
    <property type="molecule type" value="Genomic_DNA"/>
</dbReference>
<dbReference type="GO" id="GO:0016592">
    <property type="term" value="C:mediator complex"/>
    <property type="evidence" value="ECO:0007669"/>
    <property type="project" value="InterPro"/>
</dbReference>